<dbReference type="Pfam" id="PF00106">
    <property type="entry name" value="adh_short"/>
    <property type="match status" value="1"/>
</dbReference>
<keyword evidence="1" id="KW-0560">Oxidoreductase</keyword>
<reference evidence="2" key="1">
    <citation type="submission" date="2022-07" db="EMBL/GenBank/DDBJ databases">
        <title>Genome Sequence of Xylaria arbuscula.</title>
        <authorList>
            <person name="Buettner E."/>
        </authorList>
    </citation>
    <scope>NUCLEOTIDE SEQUENCE</scope>
    <source>
        <strain evidence="2">VT107</strain>
    </source>
</reference>
<gene>
    <name evidence="2" type="ORF">NPX13_g6344</name>
</gene>
<accession>A0A9W8NCD6</accession>
<dbReference type="InterPro" id="IPR002347">
    <property type="entry name" value="SDR_fam"/>
</dbReference>
<organism evidence="2 3">
    <name type="scientific">Xylaria arbuscula</name>
    <dbReference type="NCBI Taxonomy" id="114810"/>
    <lineage>
        <taxon>Eukaryota</taxon>
        <taxon>Fungi</taxon>
        <taxon>Dikarya</taxon>
        <taxon>Ascomycota</taxon>
        <taxon>Pezizomycotina</taxon>
        <taxon>Sordariomycetes</taxon>
        <taxon>Xylariomycetidae</taxon>
        <taxon>Xylariales</taxon>
        <taxon>Xylariaceae</taxon>
        <taxon>Xylaria</taxon>
    </lineage>
</organism>
<dbReference type="InterPro" id="IPR036291">
    <property type="entry name" value="NAD(P)-bd_dom_sf"/>
</dbReference>
<comment type="caution">
    <text evidence="2">The sequence shown here is derived from an EMBL/GenBank/DDBJ whole genome shotgun (WGS) entry which is preliminary data.</text>
</comment>
<dbReference type="PANTHER" id="PTHR43157">
    <property type="entry name" value="PHOSPHATIDYLINOSITOL-GLYCAN BIOSYNTHESIS CLASS F PROTEIN-RELATED"/>
    <property type="match status" value="1"/>
</dbReference>
<dbReference type="PRINTS" id="PR00081">
    <property type="entry name" value="GDHRDH"/>
</dbReference>
<evidence type="ECO:0000313" key="3">
    <source>
        <dbReference type="Proteomes" id="UP001148614"/>
    </source>
</evidence>
<dbReference type="PANTHER" id="PTHR43157:SF31">
    <property type="entry name" value="PHOSPHATIDYLINOSITOL-GLYCAN BIOSYNTHESIS CLASS F PROTEIN"/>
    <property type="match status" value="1"/>
</dbReference>
<keyword evidence="3" id="KW-1185">Reference proteome</keyword>
<sequence length="354" mass="38532">MGSFVGFLYRQFTFRPKPLPPSVKLYGQTVLVTGANTGLGLEACKELAGHGVARIVIGVRSTAKGEEAKKEIVAHHPDVEVYAWELDYESFDSIRSFADRAATLDRLDIAILSAGVKTLEFTKSKTGHESHVQVPTPDELGTALLSLLLLRPLKATASSKGTKTRLTIVSSENHFWANLDDINAPNALEVMDTEESFGEGMNRYNASKLLNILWMRELSARAGDNTIINAVNPGFCQSSLHRTDSSGTYFAKLIGWTAEQGGHCLTDAATQHLDDGHGAYISEQTVKSPSPFVLSLQGQAAQTKIWNETIQLLRVDAPGVDLLVNLETCGSVPGNADSSCYTENRYCPLYKAQQ</sequence>
<dbReference type="GO" id="GO:0016491">
    <property type="term" value="F:oxidoreductase activity"/>
    <property type="evidence" value="ECO:0007669"/>
    <property type="project" value="UniProtKB-KW"/>
</dbReference>
<dbReference type="AlphaFoldDB" id="A0A9W8NCD6"/>
<dbReference type="VEuPathDB" id="FungiDB:F4678DRAFT_60984"/>
<evidence type="ECO:0000313" key="2">
    <source>
        <dbReference type="EMBL" id="KAJ3568668.1"/>
    </source>
</evidence>
<dbReference type="EMBL" id="JANPWZ010001113">
    <property type="protein sequence ID" value="KAJ3568668.1"/>
    <property type="molecule type" value="Genomic_DNA"/>
</dbReference>
<evidence type="ECO:0000256" key="1">
    <source>
        <dbReference type="ARBA" id="ARBA00023002"/>
    </source>
</evidence>
<dbReference type="Gene3D" id="3.40.50.720">
    <property type="entry name" value="NAD(P)-binding Rossmann-like Domain"/>
    <property type="match status" value="1"/>
</dbReference>
<dbReference type="SUPFAM" id="SSF51735">
    <property type="entry name" value="NAD(P)-binding Rossmann-fold domains"/>
    <property type="match status" value="1"/>
</dbReference>
<dbReference type="Proteomes" id="UP001148614">
    <property type="component" value="Unassembled WGS sequence"/>
</dbReference>
<proteinExistence type="predicted"/>
<protein>
    <submittedName>
        <fullName evidence="2">Uncharacterized protein</fullName>
    </submittedName>
</protein>
<name>A0A9W8NCD6_9PEZI</name>